<proteinExistence type="predicted"/>
<reference evidence="2 3" key="1">
    <citation type="submission" date="2007-01" db="EMBL/GenBank/DDBJ databases">
        <authorList>
            <person name="Haygood M."/>
            <person name="Podell S."/>
            <person name="Anderson C."/>
            <person name="Hopkinson B."/>
            <person name="Roe K."/>
            <person name="Barbeau K."/>
            <person name="Gaasterland T."/>
            <person name="Ferriera S."/>
            <person name="Johnson J."/>
            <person name="Kravitz S."/>
            <person name="Beeson K."/>
            <person name="Sutton G."/>
            <person name="Rogers Y.-H."/>
            <person name="Friedman R."/>
            <person name="Frazier M."/>
            <person name="Venter J.C."/>
        </authorList>
    </citation>
    <scope>NUCLEOTIDE SEQUENCE [LARGE SCALE GENOMIC DNA]</scope>
    <source>
        <strain evidence="2 3">ATCC 23134</strain>
    </source>
</reference>
<sequence length="53" mass="6397">MVFFQAGNTLKFKYFFLLKRSITIHLRVYLMVLLILAFIVKIVNYREGQKRKS</sequence>
<name>A1ZG58_MICM2</name>
<dbReference type="AlphaFoldDB" id="A1ZG58"/>
<comment type="caution">
    <text evidence="2">The sequence shown here is derived from an EMBL/GenBank/DDBJ whole genome shotgun (WGS) entry which is preliminary data.</text>
</comment>
<gene>
    <name evidence="2" type="ORF">M23134_03111</name>
</gene>
<dbReference type="Proteomes" id="UP000004095">
    <property type="component" value="Unassembled WGS sequence"/>
</dbReference>
<evidence type="ECO:0000313" key="3">
    <source>
        <dbReference type="Proteomes" id="UP000004095"/>
    </source>
</evidence>
<dbReference type="EMBL" id="AAWS01000006">
    <property type="protein sequence ID" value="EAY30475.1"/>
    <property type="molecule type" value="Genomic_DNA"/>
</dbReference>
<keyword evidence="1" id="KW-0472">Membrane</keyword>
<organism evidence="2 3">
    <name type="scientific">Microscilla marina ATCC 23134</name>
    <dbReference type="NCBI Taxonomy" id="313606"/>
    <lineage>
        <taxon>Bacteria</taxon>
        <taxon>Pseudomonadati</taxon>
        <taxon>Bacteroidota</taxon>
        <taxon>Cytophagia</taxon>
        <taxon>Cytophagales</taxon>
        <taxon>Microscillaceae</taxon>
        <taxon>Microscilla</taxon>
    </lineage>
</organism>
<evidence type="ECO:0000313" key="2">
    <source>
        <dbReference type="EMBL" id="EAY30475.1"/>
    </source>
</evidence>
<keyword evidence="1" id="KW-1133">Transmembrane helix</keyword>
<keyword evidence="3" id="KW-1185">Reference proteome</keyword>
<protein>
    <submittedName>
        <fullName evidence="2">Uncharacterized protein</fullName>
    </submittedName>
</protein>
<evidence type="ECO:0000256" key="1">
    <source>
        <dbReference type="SAM" id="Phobius"/>
    </source>
</evidence>
<accession>A1ZG58</accession>
<keyword evidence="1" id="KW-0812">Transmembrane</keyword>
<feature type="transmembrane region" description="Helical" evidence="1">
    <location>
        <begin position="24"/>
        <end position="43"/>
    </location>
</feature>